<comment type="caution">
    <text evidence="5">The sequence shown here is derived from an EMBL/GenBank/DDBJ whole genome shotgun (WGS) entry which is preliminary data.</text>
</comment>
<dbReference type="InterPro" id="IPR009003">
    <property type="entry name" value="Peptidase_S1_PA"/>
</dbReference>
<evidence type="ECO:0000259" key="4">
    <source>
        <dbReference type="Pfam" id="PF04151"/>
    </source>
</evidence>
<dbReference type="InterPro" id="IPR007280">
    <property type="entry name" value="Peptidase_C_arc/bac"/>
</dbReference>
<accession>A0A926ZMS9</accession>
<keyword evidence="6" id="KW-1185">Reference proteome</keyword>
<feature type="domain" description="Peptidase C-terminal archaeal/bacterial" evidence="4">
    <location>
        <begin position="401"/>
        <end position="467"/>
    </location>
</feature>
<dbReference type="RefSeq" id="WP_190475634.1">
    <property type="nucleotide sequence ID" value="NZ_JACJPW010000197.1"/>
</dbReference>
<evidence type="ECO:0000256" key="3">
    <source>
        <dbReference type="SAM" id="MobiDB-lite"/>
    </source>
</evidence>
<feature type="region of interest" description="Disordered" evidence="3">
    <location>
        <begin position="240"/>
        <end position="261"/>
    </location>
</feature>
<feature type="compositionally biased region" description="Low complexity" evidence="3">
    <location>
        <begin position="241"/>
        <end position="252"/>
    </location>
</feature>
<reference evidence="5" key="1">
    <citation type="journal article" date="2015" name="ISME J.">
        <title>Draft Genome Sequence of Streptomyces incarnatus NRRL8089, which Produces the Nucleoside Antibiotic Sinefungin.</title>
        <authorList>
            <person name="Oshima K."/>
            <person name="Hattori M."/>
            <person name="Shimizu H."/>
            <person name="Fukuda K."/>
            <person name="Nemoto M."/>
            <person name="Inagaki K."/>
            <person name="Tamura T."/>
        </authorList>
    </citation>
    <scope>NUCLEOTIDE SEQUENCE</scope>
    <source>
        <strain evidence="5">FACHB-1375</strain>
    </source>
</reference>
<dbReference type="Gene3D" id="2.40.10.120">
    <property type="match status" value="1"/>
</dbReference>
<evidence type="ECO:0000313" key="5">
    <source>
        <dbReference type="EMBL" id="MBD2186366.1"/>
    </source>
</evidence>
<evidence type="ECO:0000256" key="1">
    <source>
        <dbReference type="ARBA" id="ARBA00022670"/>
    </source>
</evidence>
<dbReference type="Gene3D" id="2.60.120.380">
    <property type="match status" value="2"/>
</dbReference>
<dbReference type="SUPFAM" id="SSF50494">
    <property type="entry name" value="Trypsin-like serine proteases"/>
    <property type="match status" value="1"/>
</dbReference>
<organism evidence="5 6">
    <name type="scientific">Aerosakkonema funiforme FACHB-1375</name>
    <dbReference type="NCBI Taxonomy" id="2949571"/>
    <lineage>
        <taxon>Bacteria</taxon>
        <taxon>Bacillati</taxon>
        <taxon>Cyanobacteriota</taxon>
        <taxon>Cyanophyceae</taxon>
        <taxon>Oscillatoriophycideae</taxon>
        <taxon>Aerosakkonematales</taxon>
        <taxon>Aerosakkonemataceae</taxon>
        <taxon>Aerosakkonema</taxon>
    </lineage>
</organism>
<gene>
    <name evidence="5" type="ORF">H6G03_35825</name>
</gene>
<keyword evidence="1" id="KW-0645">Protease</keyword>
<evidence type="ECO:0000313" key="6">
    <source>
        <dbReference type="Proteomes" id="UP000641646"/>
    </source>
</evidence>
<dbReference type="PANTHER" id="PTHR43343:SF3">
    <property type="entry name" value="PROTEASE DO-LIKE 8, CHLOROPLASTIC"/>
    <property type="match status" value="1"/>
</dbReference>
<dbReference type="PRINTS" id="PR00834">
    <property type="entry name" value="PROTEASES2C"/>
</dbReference>
<name>A0A926ZMS9_9CYAN</name>
<dbReference type="InterPro" id="IPR051201">
    <property type="entry name" value="Chloro_Bact_Ser_Proteases"/>
</dbReference>
<sequence>MNKKLLSLITSGILSAGAAIGLTGINAIGITSLLSLDCAPAQAQDVDEQINVRVYQRASPAVVSVIVGNGTGSGSIISPDGLVLTNAHVVQDSRRSVSVVLADNRRFQADVIAFGNNGVDLAVLKIRGASNLPTIRLARSGSVQVGQRAFAIGNPFGRFAGTFTVGIVSRLDRERGLIQTDAAINPGNSGGPLLNSQGELIGVNTAIFTNSRTGGNIGIGFAISVDRLMPFLAAVREGRAPRVTQRQRPRTTGNPPQSLVLNGVPINDRLGPGDNILPVDNSFFKVYSFQGTAGQQVAIEMISREIDPFLILIGPNRREIAQDDDSAGGKNARIAVTLPMSGTYLLLANSYEPGESGSFILRALASGAGRRNRYRGENFILQQEGVLGPGTAVLPSDGSFYRVYSFEGNAGQSVTITLESADFDPYLALLGPDGQKLAENNNVTQNDRNSVLTVTLPRAGVYRAVVNAYKAGSRGRYLLTIR</sequence>
<dbReference type="InterPro" id="IPR001940">
    <property type="entry name" value="Peptidase_S1C"/>
</dbReference>
<dbReference type="Proteomes" id="UP000641646">
    <property type="component" value="Unassembled WGS sequence"/>
</dbReference>
<dbReference type="GO" id="GO:0004252">
    <property type="term" value="F:serine-type endopeptidase activity"/>
    <property type="evidence" value="ECO:0007669"/>
    <property type="project" value="InterPro"/>
</dbReference>
<dbReference type="EMBL" id="JACJPW010000197">
    <property type="protein sequence ID" value="MBD2186366.1"/>
    <property type="molecule type" value="Genomic_DNA"/>
</dbReference>
<dbReference type="Pfam" id="PF04151">
    <property type="entry name" value="PPC"/>
    <property type="match status" value="1"/>
</dbReference>
<keyword evidence="2" id="KW-0378">Hydrolase</keyword>
<protein>
    <submittedName>
        <fullName evidence="5">Trypsin-like peptidase domain-containing protein</fullName>
    </submittedName>
</protein>
<dbReference type="GO" id="GO:0006508">
    <property type="term" value="P:proteolysis"/>
    <property type="evidence" value="ECO:0007669"/>
    <property type="project" value="UniProtKB-KW"/>
</dbReference>
<evidence type="ECO:0000256" key="2">
    <source>
        <dbReference type="ARBA" id="ARBA00022801"/>
    </source>
</evidence>
<dbReference type="PANTHER" id="PTHR43343">
    <property type="entry name" value="PEPTIDASE S12"/>
    <property type="match status" value="1"/>
</dbReference>
<proteinExistence type="predicted"/>
<dbReference type="Pfam" id="PF13365">
    <property type="entry name" value="Trypsin_2"/>
    <property type="match status" value="1"/>
</dbReference>
<dbReference type="AlphaFoldDB" id="A0A926ZMS9"/>
<reference evidence="5" key="2">
    <citation type="submission" date="2020-08" db="EMBL/GenBank/DDBJ databases">
        <authorList>
            <person name="Chen M."/>
            <person name="Teng W."/>
            <person name="Zhao L."/>
            <person name="Hu C."/>
            <person name="Zhou Y."/>
            <person name="Han B."/>
            <person name="Song L."/>
            <person name="Shu W."/>
        </authorList>
    </citation>
    <scope>NUCLEOTIDE SEQUENCE</scope>
    <source>
        <strain evidence="5">FACHB-1375</strain>
    </source>
</reference>